<dbReference type="PROSITE" id="PS50949">
    <property type="entry name" value="HTH_GNTR"/>
    <property type="match status" value="1"/>
</dbReference>
<organism evidence="5 6">
    <name type="scientific">Pararhizobium capsulatum DSM 1112</name>
    <dbReference type="NCBI Taxonomy" id="1121113"/>
    <lineage>
        <taxon>Bacteria</taxon>
        <taxon>Pseudomonadati</taxon>
        <taxon>Pseudomonadota</taxon>
        <taxon>Alphaproteobacteria</taxon>
        <taxon>Hyphomicrobiales</taxon>
        <taxon>Rhizobiaceae</taxon>
        <taxon>Rhizobium/Agrobacterium group</taxon>
        <taxon>Pararhizobium</taxon>
    </lineage>
</organism>
<keyword evidence="2 5" id="KW-0238">DNA-binding</keyword>
<dbReference type="SUPFAM" id="SSF46785">
    <property type="entry name" value="Winged helix' DNA-binding domain"/>
    <property type="match status" value="1"/>
</dbReference>
<evidence type="ECO:0000256" key="1">
    <source>
        <dbReference type="ARBA" id="ARBA00023015"/>
    </source>
</evidence>
<keyword evidence="6" id="KW-1185">Reference proteome</keyword>
<dbReference type="InterPro" id="IPR036388">
    <property type="entry name" value="WH-like_DNA-bd_sf"/>
</dbReference>
<dbReference type="CDD" id="cd07377">
    <property type="entry name" value="WHTH_GntR"/>
    <property type="match status" value="1"/>
</dbReference>
<dbReference type="Pfam" id="PF07729">
    <property type="entry name" value="FCD"/>
    <property type="match status" value="1"/>
</dbReference>
<dbReference type="Proteomes" id="UP001230207">
    <property type="component" value="Unassembled WGS sequence"/>
</dbReference>
<evidence type="ECO:0000259" key="4">
    <source>
        <dbReference type="PROSITE" id="PS50949"/>
    </source>
</evidence>
<name>A0ABU0BTX7_9HYPH</name>
<comment type="caution">
    <text evidence="5">The sequence shown here is derived from an EMBL/GenBank/DDBJ whole genome shotgun (WGS) entry which is preliminary data.</text>
</comment>
<evidence type="ECO:0000313" key="6">
    <source>
        <dbReference type="Proteomes" id="UP001230207"/>
    </source>
</evidence>
<dbReference type="InterPro" id="IPR036390">
    <property type="entry name" value="WH_DNA-bd_sf"/>
</dbReference>
<sequence>MRIDINLKSDISNFTSRFDRQQDFAAMANETDLQRGMGGIEKLDPQLQLTVRDHVHRILRGAIIAGRFTPDEKVNERQLAEQFGVSTTPIKEALRLLEAEGLVQALPRRGVLIKFNMNWAEEMILARAALESMIGHLAARRIADEGKTALRATVNLMEAATSSGNADQLIVLNEAFHDEIHRASRCQYLARLIERQQFYDASIRRIIHSDPAERNKALREHSSIADAIIDGDAERAERHMRNHVVRSGETYLSIVFGKKEDIQGE</sequence>
<dbReference type="InterPro" id="IPR000524">
    <property type="entry name" value="Tscrpt_reg_HTH_GntR"/>
</dbReference>
<dbReference type="PRINTS" id="PR00035">
    <property type="entry name" value="HTHGNTR"/>
</dbReference>
<dbReference type="PANTHER" id="PTHR43537:SF24">
    <property type="entry name" value="GLUCONATE OPERON TRANSCRIPTIONAL REPRESSOR"/>
    <property type="match status" value="1"/>
</dbReference>
<keyword evidence="1" id="KW-0805">Transcription regulation</keyword>
<feature type="domain" description="HTH gntR-type" evidence="4">
    <location>
        <begin position="49"/>
        <end position="116"/>
    </location>
</feature>
<evidence type="ECO:0000256" key="3">
    <source>
        <dbReference type="ARBA" id="ARBA00023163"/>
    </source>
</evidence>
<evidence type="ECO:0000256" key="2">
    <source>
        <dbReference type="ARBA" id="ARBA00023125"/>
    </source>
</evidence>
<dbReference type="Gene3D" id="1.10.10.10">
    <property type="entry name" value="Winged helix-like DNA-binding domain superfamily/Winged helix DNA-binding domain"/>
    <property type="match status" value="1"/>
</dbReference>
<dbReference type="Gene3D" id="1.20.120.530">
    <property type="entry name" value="GntR ligand-binding domain-like"/>
    <property type="match status" value="1"/>
</dbReference>
<protein>
    <submittedName>
        <fullName evidence="5">DNA-binding GntR family transcriptional regulator</fullName>
    </submittedName>
</protein>
<dbReference type="InterPro" id="IPR008920">
    <property type="entry name" value="TF_FadR/GntR_C"/>
</dbReference>
<dbReference type="SMART" id="SM00895">
    <property type="entry name" value="FCD"/>
    <property type="match status" value="1"/>
</dbReference>
<dbReference type="SMART" id="SM00345">
    <property type="entry name" value="HTH_GNTR"/>
    <property type="match status" value="1"/>
</dbReference>
<dbReference type="Pfam" id="PF00392">
    <property type="entry name" value="GntR"/>
    <property type="match status" value="1"/>
</dbReference>
<accession>A0ABU0BTX7</accession>
<dbReference type="PANTHER" id="PTHR43537">
    <property type="entry name" value="TRANSCRIPTIONAL REGULATOR, GNTR FAMILY"/>
    <property type="match status" value="1"/>
</dbReference>
<gene>
    <name evidence="5" type="ORF">QO002_003847</name>
</gene>
<dbReference type="SUPFAM" id="SSF48008">
    <property type="entry name" value="GntR ligand-binding domain-like"/>
    <property type="match status" value="1"/>
</dbReference>
<keyword evidence="3" id="KW-0804">Transcription</keyword>
<reference evidence="5 6" key="1">
    <citation type="submission" date="2023-07" db="EMBL/GenBank/DDBJ databases">
        <title>Genomic Encyclopedia of Type Strains, Phase IV (KMG-IV): sequencing the most valuable type-strain genomes for metagenomic binning, comparative biology and taxonomic classification.</title>
        <authorList>
            <person name="Goeker M."/>
        </authorList>
    </citation>
    <scope>NUCLEOTIDE SEQUENCE [LARGE SCALE GENOMIC DNA]</scope>
    <source>
        <strain evidence="5 6">DSM 1112</strain>
    </source>
</reference>
<proteinExistence type="predicted"/>
<dbReference type="InterPro" id="IPR011711">
    <property type="entry name" value="GntR_C"/>
</dbReference>
<evidence type="ECO:0000313" key="5">
    <source>
        <dbReference type="EMBL" id="MDQ0321709.1"/>
    </source>
</evidence>
<dbReference type="EMBL" id="JAUSVF010000001">
    <property type="protein sequence ID" value="MDQ0321709.1"/>
    <property type="molecule type" value="Genomic_DNA"/>
</dbReference>
<dbReference type="GO" id="GO:0003677">
    <property type="term" value="F:DNA binding"/>
    <property type="evidence" value="ECO:0007669"/>
    <property type="project" value="UniProtKB-KW"/>
</dbReference>